<organism evidence="1 2">
    <name type="scientific">Entomophthora muscae</name>
    <dbReference type="NCBI Taxonomy" id="34485"/>
    <lineage>
        <taxon>Eukaryota</taxon>
        <taxon>Fungi</taxon>
        <taxon>Fungi incertae sedis</taxon>
        <taxon>Zoopagomycota</taxon>
        <taxon>Entomophthoromycotina</taxon>
        <taxon>Entomophthoromycetes</taxon>
        <taxon>Entomophthorales</taxon>
        <taxon>Entomophthoraceae</taxon>
        <taxon>Entomophthora</taxon>
    </lineage>
</organism>
<evidence type="ECO:0000313" key="1">
    <source>
        <dbReference type="EMBL" id="KAJ9087832.1"/>
    </source>
</evidence>
<protein>
    <submittedName>
        <fullName evidence="1">Uncharacterized protein</fullName>
    </submittedName>
</protein>
<evidence type="ECO:0000313" key="2">
    <source>
        <dbReference type="Proteomes" id="UP001165960"/>
    </source>
</evidence>
<name>A0ACC2ULN9_9FUNG</name>
<accession>A0ACC2ULN9</accession>
<reference evidence="1" key="1">
    <citation type="submission" date="2022-04" db="EMBL/GenBank/DDBJ databases">
        <title>Genome of the entomopathogenic fungus Entomophthora muscae.</title>
        <authorList>
            <person name="Elya C."/>
            <person name="Lovett B.R."/>
            <person name="Lee E."/>
            <person name="Macias A.M."/>
            <person name="Hajek A.E."/>
            <person name="De Bivort B.L."/>
            <person name="Kasson M.T."/>
            <person name="De Fine Licht H.H."/>
            <person name="Stajich J.E."/>
        </authorList>
    </citation>
    <scope>NUCLEOTIDE SEQUENCE</scope>
    <source>
        <strain evidence="1">Berkeley</strain>
    </source>
</reference>
<sequence>MITGGHLVRSLTFNNDLVSAAESALLISPDFSLDAFKYLASKKKPKLPLSQEVCTSLDCFMADGRNGSHWAECLFPLSVFYLALLDLLLSSYPSFLLDIIPVDFT</sequence>
<dbReference type="EMBL" id="QTSX02000190">
    <property type="protein sequence ID" value="KAJ9087832.1"/>
    <property type="molecule type" value="Genomic_DNA"/>
</dbReference>
<dbReference type="Proteomes" id="UP001165960">
    <property type="component" value="Unassembled WGS sequence"/>
</dbReference>
<proteinExistence type="predicted"/>
<gene>
    <name evidence="1" type="ORF">DSO57_1029151</name>
</gene>
<keyword evidence="2" id="KW-1185">Reference proteome</keyword>
<comment type="caution">
    <text evidence="1">The sequence shown here is derived from an EMBL/GenBank/DDBJ whole genome shotgun (WGS) entry which is preliminary data.</text>
</comment>